<evidence type="ECO:0000256" key="1">
    <source>
        <dbReference type="ARBA" id="ARBA00004196"/>
    </source>
</evidence>
<organism evidence="7 8">
    <name type="scientific">Pseudonocardia benzenivorans</name>
    <dbReference type="NCBI Taxonomy" id="228005"/>
    <lineage>
        <taxon>Bacteria</taxon>
        <taxon>Bacillati</taxon>
        <taxon>Actinomycetota</taxon>
        <taxon>Actinomycetes</taxon>
        <taxon>Pseudonocardiales</taxon>
        <taxon>Pseudonocardiaceae</taxon>
        <taxon>Pseudonocardia</taxon>
    </lineage>
</organism>
<dbReference type="Proteomes" id="UP001597182">
    <property type="component" value="Unassembled WGS sequence"/>
</dbReference>
<keyword evidence="4 5" id="KW-0732">Signal</keyword>
<dbReference type="PANTHER" id="PTHR30532:SF25">
    <property type="entry name" value="IRON(III) DICITRATE-BINDING PERIPLASMIC PROTEIN"/>
    <property type="match status" value="1"/>
</dbReference>
<dbReference type="Pfam" id="PF01497">
    <property type="entry name" value="Peripla_BP_2"/>
    <property type="match status" value="1"/>
</dbReference>
<dbReference type="InterPro" id="IPR006311">
    <property type="entry name" value="TAT_signal"/>
</dbReference>
<feature type="domain" description="Fe/B12 periplasmic-binding" evidence="6">
    <location>
        <begin position="90"/>
        <end position="342"/>
    </location>
</feature>
<comment type="subcellular location">
    <subcellularLocation>
        <location evidence="1">Cell envelope</location>
    </subcellularLocation>
</comment>
<evidence type="ECO:0000313" key="7">
    <source>
        <dbReference type="EMBL" id="MFD1237142.1"/>
    </source>
</evidence>
<dbReference type="CDD" id="cd01146">
    <property type="entry name" value="FhuD"/>
    <property type="match status" value="1"/>
</dbReference>
<proteinExistence type="inferred from homology"/>
<gene>
    <name evidence="7" type="ORF">ACFQ34_27970</name>
</gene>
<evidence type="ECO:0000259" key="6">
    <source>
        <dbReference type="PROSITE" id="PS50983"/>
    </source>
</evidence>
<dbReference type="PROSITE" id="PS51318">
    <property type="entry name" value="TAT"/>
    <property type="match status" value="1"/>
</dbReference>
<evidence type="ECO:0000256" key="2">
    <source>
        <dbReference type="ARBA" id="ARBA00008814"/>
    </source>
</evidence>
<dbReference type="InterPro" id="IPR002491">
    <property type="entry name" value="ABC_transptr_periplasmic_BD"/>
</dbReference>
<dbReference type="InterPro" id="IPR051313">
    <property type="entry name" value="Bact_iron-sidero_bind"/>
</dbReference>
<keyword evidence="8" id="KW-1185">Reference proteome</keyword>
<keyword evidence="3" id="KW-0813">Transport</keyword>
<feature type="chain" id="PRO_5046951456" evidence="5">
    <location>
        <begin position="31"/>
        <end position="342"/>
    </location>
</feature>
<dbReference type="EMBL" id="JBHTMB010000270">
    <property type="protein sequence ID" value="MFD1237142.1"/>
    <property type="molecule type" value="Genomic_DNA"/>
</dbReference>
<evidence type="ECO:0000256" key="4">
    <source>
        <dbReference type="ARBA" id="ARBA00022729"/>
    </source>
</evidence>
<feature type="signal peptide" evidence="5">
    <location>
        <begin position="1"/>
        <end position="30"/>
    </location>
</feature>
<sequence>MTDTTTSRPRRRLRRAGAAAAALLALAVGACSGPSQDTRPGNTDVATGGTLFATADEATAAFGADVAPGVFPRTITHAAGTTRLEKKPQRIAVLDSGELDDVIALGLTPVVMANPNNTPPSYLAEKTAGTATAGDTNNLNLEAIAAARPDLILGSKLRADQLYDRLSAIAPTVFSIRPGFPWKENFLLVGAATGEEDAAVRILNDYQHRADEVRSEVAAAPPTISMVRFMPGRIRLYGNLSFIGVILSDVGLPRPQTQNFDELATEISAERIDQADGDRIFYSSYGPPEQTAQPAVLDSAPWKGLSAVRADHVRPVDDEVWFLGLGPVGAGKVLDDLQRLLG</sequence>
<dbReference type="PROSITE" id="PS50983">
    <property type="entry name" value="FE_B12_PBP"/>
    <property type="match status" value="1"/>
</dbReference>
<evidence type="ECO:0000313" key="8">
    <source>
        <dbReference type="Proteomes" id="UP001597182"/>
    </source>
</evidence>
<evidence type="ECO:0000256" key="3">
    <source>
        <dbReference type="ARBA" id="ARBA00022448"/>
    </source>
</evidence>
<dbReference type="RefSeq" id="WP_346091684.1">
    <property type="nucleotide sequence ID" value="NZ_BAABKS010000031.1"/>
</dbReference>
<protein>
    <submittedName>
        <fullName evidence="7">Iron-siderophore ABC transporter substrate-binding protein</fullName>
    </submittedName>
</protein>
<accession>A0ABW3VPQ4</accession>
<comment type="similarity">
    <text evidence="2">Belongs to the bacterial solute-binding protein 8 family.</text>
</comment>
<name>A0ABW3VPQ4_9PSEU</name>
<dbReference type="SUPFAM" id="SSF53807">
    <property type="entry name" value="Helical backbone' metal receptor"/>
    <property type="match status" value="1"/>
</dbReference>
<evidence type="ECO:0000256" key="5">
    <source>
        <dbReference type="SAM" id="SignalP"/>
    </source>
</evidence>
<dbReference type="PANTHER" id="PTHR30532">
    <property type="entry name" value="IRON III DICITRATE-BINDING PERIPLASMIC PROTEIN"/>
    <property type="match status" value="1"/>
</dbReference>
<dbReference type="Gene3D" id="3.40.50.1980">
    <property type="entry name" value="Nitrogenase molybdenum iron protein domain"/>
    <property type="match status" value="2"/>
</dbReference>
<comment type="caution">
    <text evidence="7">The sequence shown here is derived from an EMBL/GenBank/DDBJ whole genome shotgun (WGS) entry which is preliminary data.</text>
</comment>
<reference evidence="8" key="1">
    <citation type="journal article" date="2019" name="Int. J. Syst. Evol. Microbiol.">
        <title>The Global Catalogue of Microorganisms (GCM) 10K type strain sequencing project: providing services to taxonomists for standard genome sequencing and annotation.</title>
        <authorList>
            <consortium name="The Broad Institute Genomics Platform"/>
            <consortium name="The Broad Institute Genome Sequencing Center for Infectious Disease"/>
            <person name="Wu L."/>
            <person name="Ma J."/>
        </authorList>
    </citation>
    <scope>NUCLEOTIDE SEQUENCE [LARGE SCALE GENOMIC DNA]</scope>
    <source>
        <strain evidence="8">CCUG 49018</strain>
    </source>
</reference>